<dbReference type="InterPro" id="IPR016047">
    <property type="entry name" value="M23ase_b-sheet_dom"/>
</dbReference>
<dbReference type="EMBL" id="CP034346">
    <property type="protein sequence ID" value="AZS18430.1"/>
    <property type="molecule type" value="Genomic_DNA"/>
</dbReference>
<reference evidence="5" key="1">
    <citation type="submission" date="2018-12" db="EMBL/GenBank/DDBJ databases">
        <title>Complete genome sequence of Paenibacillus sp. MBLB1234.</title>
        <authorList>
            <person name="Nam Y.-D."/>
            <person name="Kang J."/>
            <person name="Chung W.-H."/>
            <person name="Park Y.S."/>
        </authorList>
    </citation>
    <scope>NUCLEOTIDE SEQUENCE [LARGE SCALE GENOMIC DNA]</scope>
    <source>
        <strain evidence="5">MBLB1234</strain>
    </source>
</reference>
<dbReference type="InterPro" id="IPR050570">
    <property type="entry name" value="Cell_wall_metabolism_enzyme"/>
</dbReference>
<evidence type="ECO:0000256" key="2">
    <source>
        <dbReference type="SAM" id="Phobius"/>
    </source>
</evidence>
<feature type="compositionally biased region" description="Polar residues" evidence="1">
    <location>
        <begin position="41"/>
        <end position="54"/>
    </location>
</feature>
<dbReference type="SUPFAM" id="SSF51261">
    <property type="entry name" value="Duplicated hybrid motif"/>
    <property type="match status" value="1"/>
</dbReference>
<dbReference type="Gene3D" id="2.70.70.10">
    <property type="entry name" value="Glucose Permease (Domain IIA)"/>
    <property type="match status" value="1"/>
</dbReference>
<protein>
    <submittedName>
        <fullName evidence="4">M23 family metallopeptidase</fullName>
    </submittedName>
</protein>
<feature type="domain" description="M23ase beta-sheet core" evidence="3">
    <location>
        <begin position="212"/>
        <end position="295"/>
    </location>
</feature>
<dbReference type="GO" id="GO:0004222">
    <property type="term" value="F:metalloendopeptidase activity"/>
    <property type="evidence" value="ECO:0007669"/>
    <property type="project" value="TreeGrafter"/>
</dbReference>
<evidence type="ECO:0000313" key="4">
    <source>
        <dbReference type="EMBL" id="AZS18430.1"/>
    </source>
</evidence>
<dbReference type="Proteomes" id="UP000270678">
    <property type="component" value="Chromosome"/>
</dbReference>
<dbReference type="AlphaFoldDB" id="A0A3Q9IG44"/>
<gene>
    <name evidence="4" type="ORF">EI981_23080</name>
</gene>
<dbReference type="InterPro" id="IPR011055">
    <property type="entry name" value="Dup_hybrid_motif"/>
</dbReference>
<accession>A0A3Q9IG44</accession>
<organism evidence="4 5">
    <name type="scientific">Paenibacillus lutimineralis</name>
    <dbReference type="NCBI Taxonomy" id="2707005"/>
    <lineage>
        <taxon>Bacteria</taxon>
        <taxon>Bacillati</taxon>
        <taxon>Bacillota</taxon>
        <taxon>Bacilli</taxon>
        <taxon>Bacillales</taxon>
        <taxon>Paenibacillaceae</taxon>
        <taxon>Paenibacillus</taxon>
    </lineage>
</organism>
<feature type="transmembrane region" description="Helical" evidence="2">
    <location>
        <begin position="103"/>
        <end position="120"/>
    </location>
</feature>
<evidence type="ECO:0000259" key="3">
    <source>
        <dbReference type="Pfam" id="PF01551"/>
    </source>
</evidence>
<dbReference type="CDD" id="cd12797">
    <property type="entry name" value="M23_peptidase"/>
    <property type="match status" value="1"/>
</dbReference>
<proteinExistence type="predicted"/>
<sequence length="302" mass="33639">MDVKSNVKKRREERIRQLTSVEAYKPVLQDRIRNDHPYRPSVQSGQGNIAGYSSVSDEVEPDPELLWKRGQGRWQDIGGNNSGGREGDDYFGGRRRPSFWTSLFLRLMLSALIFVGIWGIERYEPDWAFPVRAFVARALTEEIDFGAIEAWYERNIGGAPSFIPIFKHNEDKGMKVGAAGGFISPLTGHLANPFALSLKGVEVIPKELEADRTMVRSVDTGRVLDVKLDALTGMTVTIQHSNGYKSIYGHLEQAIVNKGDWVEGGDSIGSLDSGEGDTLPTLYFALKKNDRFIDPADVISFD</sequence>
<feature type="region of interest" description="Disordered" evidence="1">
    <location>
        <begin position="34"/>
        <end position="54"/>
    </location>
</feature>
<keyword evidence="2" id="KW-0472">Membrane</keyword>
<dbReference type="OrthoDB" id="2986589at2"/>
<dbReference type="PANTHER" id="PTHR21666">
    <property type="entry name" value="PEPTIDASE-RELATED"/>
    <property type="match status" value="1"/>
</dbReference>
<evidence type="ECO:0000256" key="1">
    <source>
        <dbReference type="SAM" id="MobiDB-lite"/>
    </source>
</evidence>
<keyword evidence="2" id="KW-0812">Transmembrane</keyword>
<evidence type="ECO:0000313" key="5">
    <source>
        <dbReference type="Proteomes" id="UP000270678"/>
    </source>
</evidence>
<keyword evidence="5" id="KW-1185">Reference proteome</keyword>
<dbReference type="KEGG" id="plut:EI981_23080"/>
<name>A0A3Q9IG44_9BACL</name>
<dbReference type="Pfam" id="PF01551">
    <property type="entry name" value="Peptidase_M23"/>
    <property type="match status" value="1"/>
</dbReference>
<keyword evidence="2" id="KW-1133">Transmembrane helix</keyword>
<dbReference type="PANTHER" id="PTHR21666:SF274">
    <property type="entry name" value="STAGE IV SPORULATION PROTEIN FA"/>
    <property type="match status" value="1"/>
</dbReference>